<gene>
    <name evidence="2" type="ORF">KC19_12G133200</name>
</gene>
<feature type="signal peptide" evidence="1">
    <location>
        <begin position="1"/>
        <end position="19"/>
    </location>
</feature>
<comment type="caution">
    <text evidence="2">The sequence shown here is derived from an EMBL/GenBank/DDBJ whole genome shotgun (WGS) entry which is preliminary data.</text>
</comment>
<keyword evidence="3" id="KW-1185">Reference proteome</keyword>
<proteinExistence type="predicted"/>
<evidence type="ECO:0000256" key="1">
    <source>
        <dbReference type="SAM" id="SignalP"/>
    </source>
</evidence>
<reference evidence="2" key="1">
    <citation type="submission" date="2020-06" db="EMBL/GenBank/DDBJ databases">
        <title>WGS assembly of Ceratodon purpureus strain R40.</title>
        <authorList>
            <person name="Carey S.B."/>
            <person name="Jenkins J."/>
            <person name="Shu S."/>
            <person name="Lovell J.T."/>
            <person name="Sreedasyam A."/>
            <person name="Maumus F."/>
            <person name="Tiley G.P."/>
            <person name="Fernandez-Pozo N."/>
            <person name="Barry K."/>
            <person name="Chen C."/>
            <person name="Wang M."/>
            <person name="Lipzen A."/>
            <person name="Daum C."/>
            <person name="Saski C.A."/>
            <person name="Payton A.C."/>
            <person name="Mcbreen J.C."/>
            <person name="Conrad R.E."/>
            <person name="Kollar L.M."/>
            <person name="Olsson S."/>
            <person name="Huttunen S."/>
            <person name="Landis J.B."/>
            <person name="Wickett N.J."/>
            <person name="Johnson M.G."/>
            <person name="Rensing S.A."/>
            <person name="Grimwood J."/>
            <person name="Schmutz J."/>
            <person name="Mcdaniel S.F."/>
        </authorList>
    </citation>
    <scope>NUCLEOTIDE SEQUENCE</scope>
    <source>
        <strain evidence="2">R40</strain>
    </source>
</reference>
<name>A0A8T0GAT7_CERPU</name>
<dbReference type="EMBL" id="CM026433">
    <property type="protein sequence ID" value="KAG0554958.1"/>
    <property type="molecule type" value="Genomic_DNA"/>
</dbReference>
<dbReference type="AlphaFoldDB" id="A0A8T0GAT7"/>
<organism evidence="2 3">
    <name type="scientific">Ceratodon purpureus</name>
    <name type="common">Fire moss</name>
    <name type="synonym">Dicranum purpureum</name>
    <dbReference type="NCBI Taxonomy" id="3225"/>
    <lineage>
        <taxon>Eukaryota</taxon>
        <taxon>Viridiplantae</taxon>
        <taxon>Streptophyta</taxon>
        <taxon>Embryophyta</taxon>
        <taxon>Bryophyta</taxon>
        <taxon>Bryophytina</taxon>
        <taxon>Bryopsida</taxon>
        <taxon>Dicranidae</taxon>
        <taxon>Pseudoditrichales</taxon>
        <taxon>Ditrichaceae</taxon>
        <taxon>Ceratodon</taxon>
    </lineage>
</organism>
<evidence type="ECO:0000313" key="3">
    <source>
        <dbReference type="Proteomes" id="UP000822688"/>
    </source>
</evidence>
<feature type="chain" id="PRO_5035779944" evidence="1">
    <location>
        <begin position="20"/>
        <end position="155"/>
    </location>
</feature>
<sequence>MDSTHGPTVLILFAPSVVALTSDGLALIELKNGLTTKFPLFETSTVLVHRNFWSEIETVGNAKHRNKVRLVGFVKWGKVGLLLHDYVLNVFNVFNEISIRFCTRVKPEVMMSMSSHGKTSYCGWCGPGNNIPSPCNPSIVHRHTKSSNVLNGLYF</sequence>
<keyword evidence="1" id="KW-0732">Signal</keyword>
<dbReference type="Proteomes" id="UP000822688">
    <property type="component" value="Chromosome 12"/>
</dbReference>
<evidence type="ECO:0000313" key="2">
    <source>
        <dbReference type="EMBL" id="KAG0554958.1"/>
    </source>
</evidence>
<protein>
    <submittedName>
        <fullName evidence="2">Uncharacterized protein</fullName>
    </submittedName>
</protein>
<accession>A0A8T0GAT7</accession>